<reference evidence="1 2" key="1">
    <citation type="journal article" date="2016" name="Nat. Commun.">
        <title>Thousands of microbial genomes shed light on interconnected biogeochemical processes in an aquifer system.</title>
        <authorList>
            <person name="Anantharaman K."/>
            <person name="Brown C.T."/>
            <person name="Hug L.A."/>
            <person name="Sharon I."/>
            <person name="Castelle C.J."/>
            <person name="Probst A.J."/>
            <person name="Thomas B.C."/>
            <person name="Singh A."/>
            <person name="Wilkins M.J."/>
            <person name="Karaoz U."/>
            <person name="Brodie E.L."/>
            <person name="Williams K.H."/>
            <person name="Hubbard S.S."/>
            <person name="Banfield J.F."/>
        </authorList>
    </citation>
    <scope>NUCLEOTIDE SEQUENCE [LARGE SCALE GENOMIC DNA]</scope>
</reference>
<dbReference type="EMBL" id="MHSS01000011">
    <property type="protein sequence ID" value="OHA47939.1"/>
    <property type="molecule type" value="Genomic_DNA"/>
</dbReference>
<comment type="caution">
    <text evidence="1">The sequence shown here is derived from an EMBL/GenBank/DDBJ whole genome shotgun (WGS) entry which is preliminary data.</text>
</comment>
<evidence type="ECO:0000313" key="1">
    <source>
        <dbReference type="EMBL" id="OHA47939.1"/>
    </source>
</evidence>
<sequence length="64" mass="7833">MFENHLYNLILQLTQEHKSLWRIRHHYKKDAGDCADCKKFWDDLEKEKKDHIDELTKLIKTHLA</sequence>
<dbReference type="Proteomes" id="UP000177629">
    <property type="component" value="Unassembled WGS sequence"/>
</dbReference>
<proteinExistence type="predicted"/>
<name>A0A1G2PJJ4_9BACT</name>
<dbReference type="AlphaFoldDB" id="A0A1G2PJJ4"/>
<organism evidence="1 2">
    <name type="scientific">Candidatus Terrybacteria bacterium RIFCSPHIGHO2_01_FULL_48_17</name>
    <dbReference type="NCBI Taxonomy" id="1802362"/>
    <lineage>
        <taxon>Bacteria</taxon>
        <taxon>Candidatus Terryibacteriota</taxon>
    </lineage>
</organism>
<evidence type="ECO:0000313" key="2">
    <source>
        <dbReference type="Proteomes" id="UP000177629"/>
    </source>
</evidence>
<protein>
    <submittedName>
        <fullName evidence="1">Uncharacterized protein</fullName>
    </submittedName>
</protein>
<gene>
    <name evidence="1" type="ORF">A2806_02600</name>
</gene>
<accession>A0A1G2PJJ4</accession>